<name>A0A835E356_9POAL</name>
<organism evidence="2 3">
    <name type="scientific">Digitaria exilis</name>
    <dbReference type="NCBI Taxonomy" id="1010633"/>
    <lineage>
        <taxon>Eukaryota</taxon>
        <taxon>Viridiplantae</taxon>
        <taxon>Streptophyta</taxon>
        <taxon>Embryophyta</taxon>
        <taxon>Tracheophyta</taxon>
        <taxon>Spermatophyta</taxon>
        <taxon>Magnoliopsida</taxon>
        <taxon>Liliopsida</taxon>
        <taxon>Poales</taxon>
        <taxon>Poaceae</taxon>
        <taxon>PACMAD clade</taxon>
        <taxon>Panicoideae</taxon>
        <taxon>Panicodae</taxon>
        <taxon>Paniceae</taxon>
        <taxon>Anthephorinae</taxon>
        <taxon>Digitaria</taxon>
    </lineage>
</organism>
<proteinExistence type="predicted"/>
<dbReference type="OrthoDB" id="1110547at2759"/>
<keyword evidence="3" id="KW-1185">Reference proteome</keyword>
<dbReference type="EMBL" id="JACEFO010002379">
    <property type="protein sequence ID" value="KAF8663150.1"/>
    <property type="molecule type" value="Genomic_DNA"/>
</dbReference>
<evidence type="ECO:0000259" key="1">
    <source>
        <dbReference type="Pfam" id="PF13966"/>
    </source>
</evidence>
<dbReference type="AlphaFoldDB" id="A0A835E356"/>
<reference evidence="2" key="1">
    <citation type="submission" date="2020-07" db="EMBL/GenBank/DDBJ databases">
        <title>Genome sequence and genetic diversity analysis of an under-domesticated orphan crop, white fonio (Digitaria exilis).</title>
        <authorList>
            <person name="Bennetzen J.L."/>
            <person name="Chen S."/>
            <person name="Ma X."/>
            <person name="Wang X."/>
            <person name="Yssel A.E.J."/>
            <person name="Chaluvadi S.R."/>
            <person name="Johnson M."/>
            <person name="Gangashetty P."/>
            <person name="Hamidou F."/>
            <person name="Sanogo M.D."/>
            <person name="Zwaenepoel A."/>
            <person name="Wallace J."/>
            <person name="Van De Peer Y."/>
            <person name="Van Deynze A."/>
        </authorList>
    </citation>
    <scope>NUCLEOTIDE SEQUENCE</scope>
    <source>
        <tissue evidence="2">Leaves</tissue>
    </source>
</reference>
<gene>
    <name evidence="2" type="ORF">HU200_055751</name>
</gene>
<sequence length="183" mass="21391">MVPFSSSMAYSWHMNKRPIDPFATYIWSNAPTPRCKHFLWLPHRVRLPSAALLHRRNIVDHDQCAFCSAREDQNHILLQCPKARKVWRLLNWLPCLSSFRDLWDLDGAPADAEIASTFVTAVLWNIWKCHNAWLFDCRHQTLEHTLHMATDDLKLWLHRASTGDQLHSCNIVSFCLFPLVCML</sequence>
<comment type="caution">
    <text evidence="2">The sequence shown here is derived from an EMBL/GenBank/DDBJ whole genome shotgun (WGS) entry which is preliminary data.</text>
</comment>
<dbReference type="Pfam" id="PF13966">
    <property type="entry name" value="zf-RVT"/>
    <property type="match status" value="1"/>
</dbReference>
<dbReference type="InterPro" id="IPR026960">
    <property type="entry name" value="RVT-Znf"/>
</dbReference>
<dbReference type="Proteomes" id="UP000636709">
    <property type="component" value="Unassembled WGS sequence"/>
</dbReference>
<evidence type="ECO:0000313" key="3">
    <source>
        <dbReference type="Proteomes" id="UP000636709"/>
    </source>
</evidence>
<feature type="domain" description="Reverse transcriptase zinc-binding" evidence="1">
    <location>
        <begin position="4"/>
        <end position="87"/>
    </location>
</feature>
<protein>
    <recommendedName>
        <fullName evidence="1">Reverse transcriptase zinc-binding domain-containing protein</fullName>
    </recommendedName>
</protein>
<evidence type="ECO:0000313" key="2">
    <source>
        <dbReference type="EMBL" id="KAF8663150.1"/>
    </source>
</evidence>
<accession>A0A835E356</accession>